<evidence type="ECO:0000256" key="1">
    <source>
        <dbReference type="SAM" id="MobiDB-lite"/>
    </source>
</evidence>
<evidence type="ECO:0000313" key="3">
    <source>
        <dbReference type="Proteomes" id="UP000549617"/>
    </source>
</evidence>
<accession>A0A7W9EFS4</accession>
<reference evidence="2 3" key="1">
    <citation type="submission" date="2020-08" db="EMBL/GenBank/DDBJ databases">
        <title>Genomic Encyclopedia of Type Strains, Phase IV (KMG-IV): sequencing the most valuable type-strain genomes for metagenomic binning, comparative biology and taxonomic classification.</title>
        <authorList>
            <person name="Goeker M."/>
        </authorList>
    </citation>
    <scope>NUCLEOTIDE SEQUENCE [LARGE SCALE GENOMIC DNA]</scope>
    <source>
        <strain evidence="2 3">DSM 25079</strain>
    </source>
</reference>
<comment type="caution">
    <text evidence="2">The sequence shown here is derived from an EMBL/GenBank/DDBJ whole genome shotgun (WGS) entry which is preliminary data.</text>
</comment>
<feature type="compositionally biased region" description="Basic and acidic residues" evidence="1">
    <location>
        <begin position="72"/>
        <end position="82"/>
    </location>
</feature>
<organism evidence="2 3">
    <name type="scientific">Sphingobium boeckii</name>
    <dbReference type="NCBI Taxonomy" id="1082345"/>
    <lineage>
        <taxon>Bacteria</taxon>
        <taxon>Pseudomonadati</taxon>
        <taxon>Pseudomonadota</taxon>
        <taxon>Alphaproteobacteria</taxon>
        <taxon>Sphingomonadales</taxon>
        <taxon>Sphingomonadaceae</taxon>
        <taxon>Sphingobium</taxon>
    </lineage>
</organism>
<keyword evidence="3" id="KW-1185">Reference proteome</keyword>
<dbReference type="Proteomes" id="UP000549617">
    <property type="component" value="Unassembled WGS sequence"/>
</dbReference>
<name>A0A7W9EFS4_9SPHN</name>
<protein>
    <submittedName>
        <fullName evidence="2">Uncharacterized protein</fullName>
    </submittedName>
</protein>
<gene>
    <name evidence="2" type="ORF">FHS49_002331</name>
</gene>
<evidence type="ECO:0000313" key="2">
    <source>
        <dbReference type="EMBL" id="MBB5686315.1"/>
    </source>
</evidence>
<dbReference type="AlphaFoldDB" id="A0A7W9EFS4"/>
<feature type="region of interest" description="Disordered" evidence="1">
    <location>
        <begin position="62"/>
        <end position="92"/>
    </location>
</feature>
<dbReference type="EMBL" id="JACIJC010000003">
    <property type="protein sequence ID" value="MBB5686315.1"/>
    <property type="molecule type" value="Genomic_DNA"/>
</dbReference>
<proteinExistence type="predicted"/>
<sequence length="125" mass="13601">MVLRLARPGFNSSVFSTQSSQIGAGERRVTRLRTFANIVMLPLTMLSIWGLKPVRATVSRGSHAGLTRVSTRSREGDAHRMQDGGTGGEPGAMLCGDTKHKISPSAAFSSRLWGFCERYACRARC</sequence>